<dbReference type="InterPro" id="IPR022700">
    <property type="entry name" value="CLIP"/>
</dbReference>
<dbReference type="InterPro" id="IPR009003">
    <property type="entry name" value="Peptidase_S1_PA"/>
</dbReference>
<feature type="compositionally biased region" description="Low complexity" evidence="8">
    <location>
        <begin position="326"/>
        <end position="358"/>
    </location>
</feature>
<dbReference type="GO" id="GO:0004252">
    <property type="term" value="F:serine-type endopeptidase activity"/>
    <property type="evidence" value="ECO:0007669"/>
    <property type="project" value="InterPro"/>
</dbReference>
<evidence type="ECO:0000256" key="2">
    <source>
        <dbReference type="ARBA" id="ARBA00022729"/>
    </source>
</evidence>
<name>A0A2W1BUW8_HELAM</name>
<keyword evidence="3 7" id="KW-0378">Hydrolase</keyword>
<dbReference type="PROSITE" id="PS00135">
    <property type="entry name" value="TRYPSIN_SER"/>
    <property type="match status" value="1"/>
</dbReference>
<evidence type="ECO:0000256" key="8">
    <source>
        <dbReference type="SAM" id="MobiDB-lite"/>
    </source>
</evidence>
<organism evidence="12 13">
    <name type="scientific">Helicoverpa armigera</name>
    <name type="common">Cotton bollworm</name>
    <name type="synonym">Heliothis armigera</name>
    <dbReference type="NCBI Taxonomy" id="29058"/>
    <lineage>
        <taxon>Eukaryota</taxon>
        <taxon>Metazoa</taxon>
        <taxon>Ecdysozoa</taxon>
        <taxon>Arthropoda</taxon>
        <taxon>Hexapoda</taxon>
        <taxon>Insecta</taxon>
        <taxon>Pterygota</taxon>
        <taxon>Neoptera</taxon>
        <taxon>Endopterygota</taxon>
        <taxon>Lepidoptera</taxon>
        <taxon>Glossata</taxon>
        <taxon>Ditrysia</taxon>
        <taxon>Noctuoidea</taxon>
        <taxon>Noctuidae</taxon>
        <taxon>Heliothinae</taxon>
        <taxon>Helicoverpa</taxon>
    </lineage>
</organism>
<dbReference type="InterPro" id="IPR033116">
    <property type="entry name" value="TRYPSIN_SER"/>
</dbReference>
<feature type="chain" id="PRO_5015902557" description="Proclotting enzyme" evidence="9">
    <location>
        <begin position="30"/>
        <end position="638"/>
    </location>
</feature>
<evidence type="ECO:0000256" key="4">
    <source>
        <dbReference type="ARBA" id="ARBA00022825"/>
    </source>
</evidence>
<dbReference type="PROSITE" id="PS50240">
    <property type="entry name" value="TRYPSIN_DOM"/>
    <property type="match status" value="1"/>
</dbReference>
<feature type="compositionally biased region" description="Polar residues" evidence="8">
    <location>
        <begin position="49"/>
        <end position="62"/>
    </location>
</feature>
<dbReference type="Pfam" id="PF00089">
    <property type="entry name" value="Trypsin"/>
    <property type="match status" value="1"/>
</dbReference>
<dbReference type="InterPro" id="IPR043504">
    <property type="entry name" value="Peptidase_S1_PA_chymotrypsin"/>
</dbReference>
<evidence type="ECO:0000313" key="13">
    <source>
        <dbReference type="Proteomes" id="UP000249218"/>
    </source>
</evidence>
<reference evidence="12 13" key="1">
    <citation type="journal article" date="2017" name="BMC Biol.">
        <title>Genomic innovations, transcriptional plasticity and gene loss underlying the evolution and divergence of two highly polyphagous and invasive Helicoverpa pest species.</title>
        <authorList>
            <person name="Pearce S.L."/>
            <person name="Clarke D.F."/>
            <person name="East P.D."/>
            <person name="Elfekih S."/>
            <person name="Gordon K.H."/>
            <person name="Jermiin L.S."/>
            <person name="McGaughran A."/>
            <person name="Oakeshott J.G."/>
            <person name="Papanikolaou A."/>
            <person name="Perera O.P."/>
            <person name="Rane R.V."/>
            <person name="Richards S."/>
            <person name="Tay W.T."/>
            <person name="Walsh T.K."/>
            <person name="Anderson A."/>
            <person name="Anderson C.J."/>
            <person name="Asgari S."/>
            <person name="Board P.G."/>
            <person name="Bretschneider A."/>
            <person name="Campbell P.M."/>
            <person name="Chertemps T."/>
            <person name="Christeller J.T."/>
            <person name="Coppin C.W."/>
            <person name="Downes S.J."/>
            <person name="Duan G."/>
            <person name="Farnsworth C.A."/>
            <person name="Good R.T."/>
            <person name="Han L.B."/>
            <person name="Han Y.C."/>
            <person name="Hatje K."/>
            <person name="Horne I."/>
            <person name="Huang Y.P."/>
            <person name="Hughes D.S."/>
            <person name="Jacquin-Joly E."/>
            <person name="James W."/>
            <person name="Jhangiani S."/>
            <person name="Kollmar M."/>
            <person name="Kuwar S.S."/>
            <person name="Li S."/>
            <person name="Liu N.Y."/>
            <person name="Maibeche M.T."/>
            <person name="Miller J.R."/>
            <person name="Montagne N."/>
            <person name="Perry T."/>
            <person name="Qu J."/>
            <person name="Song S.V."/>
            <person name="Sutton G.G."/>
            <person name="Vogel H."/>
            <person name="Walenz B.P."/>
            <person name="Xu W."/>
            <person name="Zhang H.J."/>
            <person name="Zou Z."/>
            <person name="Batterham P."/>
            <person name="Edwards O.R."/>
            <person name="Feyereisen R."/>
            <person name="Gibbs R.A."/>
            <person name="Heckel D.G."/>
            <person name="McGrath A."/>
            <person name="Robin C."/>
            <person name="Scherer S.E."/>
            <person name="Worley K.C."/>
            <person name="Wu Y.D."/>
        </authorList>
    </citation>
    <scope>NUCLEOTIDE SEQUENCE [LARGE SCALE GENOMIC DNA]</scope>
    <source>
        <strain evidence="12">Harm_GR_Male_#8</strain>
        <tissue evidence="12">Whole organism</tissue>
    </source>
</reference>
<sequence length="638" mass="70789">MADIARFGKQCLTVFGLFGTLILSPPAQCQYSDHHMVSYMQNPGDWNPHAQQRNPPWHQFSSPRKRSPEAVQSPYYNSNQYPQPQYVQNNQYQQPQYHPGQNFQGPQYYDYDSRSSVGFIQSDHRNPNDPRLLSDSAFTRISETLGAINTVGHYLVDMVSDSHESNETDPNLQQLPQALYTISKNVLGRNVTDKIAPIVKKALPKVLPDAPITKIATADRVDDEDDAKYCTTPEGQEGVCEDLSNCPQLLLNLVNLRESLCFKDLFVPGVCCPKDAIVPIIQSEKPIVASTSKPTYLVPVTTQKPTPVTTKKPSAVLVLTTKKPKPLTSTTKRPAATTRRPATTSRRPATTTTVTTPRTLPTTSYYTVAPPVIHNFSNIVDVDDCGQREDEGGRIVGGTEAKPGAWPWMAAIYLHGSKRREFWCGGTLVGKKHVLTAAHCTRDSKQRPFPARQFSVRLGDVDLAREDEPSRPVTLRVTAVRAHDQFSRVGFYNDIAILVLSENVQKSKYVIPICLPHGELTRQTFDGSVATVVGWGTTRYGGGESSKQLEAKLPVWRNEECDRAYFQPITDTFLCAGYARGGVDACQGDSGGPLMLQINGRWTQIGVVSFGNKCGEPGYPGVYTRVTHYSNWLQQNLI</sequence>
<evidence type="ECO:0000259" key="11">
    <source>
        <dbReference type="PROSITE" id="PS51888"/>
    </source>
</evidence>
<evidence type="ECO:0000256" key="1">
    <source>
        <dbReference type="ARBA" id="ARBA00022670"/>
    </source>
</evidence>
<protein>
    <recommendedName>
        <fullName evidence="14">Proclotting enzyme</fullName>
    </recommendedName>
</protein>
<evidence type="ECO:0000256" key="6">
    <source>
        <dbReference type="ARBA" id="ARBA00024195"/>
    </source>
</evidence>
<dbReference type="Gene3D" id="2.40.10.10">
    <property type="entry name" value="Trypsin-like serine proteases"/>
    <property type="match status" value="3"/>
</dbReference>
<evidence type="ECO:0000256" key="5">
    <source>
        <dbReference type="ARBA" id="ARBA00023157"/>
    </source>
</evidence>
<dbReference type="GO" id="GO:0006508">
    <property type="term" value="P:proteolysis"/>
    <property type="evidence" value="ECO:0007669"/>
    <property type="project" value="UniProtKB-KW"/>
</dbReference>
<dbReference type="PANTHER" id="PTHR24258">
    <property type="entry name" value="SERINE PROTEASE-RELATED"/>
    <property type="match status" value="1"/>
</dbReference>
<dbReference type="AlphaFoldDB" id="A0A2W1BUW8"/>
<dbReference type="InterPro" id="IPR001254">
    <property type="entry name" value="Trypsin_dom"/>
</dbReference>
<feature type="domain" description="Clip" evidence="11">
    <location>
        <begin position="229"/>
        <end position="272"/>
    </location>
</feature>
<dbReference type="Proteomes" id="UP000249218">
    <property type="component" value="Unassembled WGS sequence"/>
</dbReference>
<evidence type="ECO:0000256" key="9">
    <source>
        <dbReference type="SAM" id="SignalP"/>
    </source>
</evidence>
<dbReference type="PRINTS" id="PR00722">
    <property type="entry name" value="CHYMOTRYPSIN"/>
</dbReference>
<keyword evidence="2 9" id="KW-0732">Signal</keyword>
<dbReference type="SUPFAM" id="SSF50494">
    <property type="entry name" value="Trypsin-like serine proteases"/>
    <property type="match status" value="1"/>
</dbReference>
<evidence type="ECO:0000259" key="10">
    <source>
        <dbReference type="PROSITE" id="PS50240"/>
    </source>
</evidence>
<dbReference type="OrthoDB" id="6348928at2759"/>
<feature type="region of interest" description="Disordered" evidence="8">
    <location>
        <begin position="323"/>
        <end position="358"/>
    </location>
</feature>
<dbReference type="EMBL" id="KZ149929">
    <property type="protein sequence ID" value="PZC77455.1"/>
    <property type="molecule type" value="Genomic_DNA"/>
</dbReference>
<dbReference type="PANTHER" id="PTHR24258:SF116">
    <property type="entry name" value="FI16631P1-RELATED"/>
    <property type="match status" value="1"/>
</dbReference>
<dbReference type="InterPro" id="IPR001314">
    <property type="entry name" value="Peptidase_S1A"/>
</dbReference>
<comment type="similarity">
    <text evidence="6">Belongs to the peptidase S1 family. CLIP subfamily.</text>
</comment>
<dbReference type="PROSITE" id="PS51888">
    <property type="entry name" value="CLIP"/>
    <property type="match status" value="1"/>
</dbReference>
<proteinExistence type="inferred from homology"/>
<feature type="region of interest" description="Disordered" evidence="8">
    <location>
        <begin position="42"/>
        <end position="83"/>
    </location>
</feature>
<feature type="signal peptide" evidence="9">
    <location>
        <begin position="1"/>
        <end position="29"/>
    </location>
</feature>
<dbReference type="PROSITE" id="PS00134">
    <property type="entry name" value="TRYPSIN_HIS"/>
    <property type="match status" value="1"/>
</dbReference>
<evidence type="ECO:0008006" key="14">
    <source>
        <dbReference type="Google" id="ProtNLM"/>
    </source>
</evidence>
<dbReference type="SMART" id="SM00680">
    <property type="entry name" value="CLIP"/>
    <property type="match status" value="1"/>
</dbReference>
<keyword evidence="4 7" id="KW-0720">Serine protease</keyword>
<accession>A0A2W1BUW8</accession>
<keyword evidence="13" id="KW-1185">Reference proteome</keyword>
<evidence type="ECO:0000256" key="3">
    <source>
        <dbReference type="ARBA" id="ARBA00022801"/>
    </source>
</evidence>
<dbReference type="FunFam" id="2.40.10.10:FF:000006">
    <property type="entry name" value="Serine proteinase stubble"/>
    <property type="match status" value="1"/>
</dbReference>
<dbReference type="CDD" id="cd00190">
    <property type="entry name" value="Tryp_SPc"/>
    <property type="match status" value="1"/>
</dbReference>
<feature type="domain" description="Peptidase S1" evidence="10">
    <location>
        <begin position="395"/>
        <end position="638"/>
    </location>
</feature>
<keyword evidence="1 7" id="KW-0645">Protease</keyword>
<keyword evidence="5" id="KW-1015">Disulfide bond</keyword>
<gene>
    <name evidence="12" type="primary">HaOG203405</name>
    <name evidence="12" type="ORF">B5X24_HaOG203405</name>
</gene>
<dbReference type="InterPro" id="IPR018114">
    <property type="entry name" value="TRYPSIN_HIS"/>
</dbReference>
<feature type="compositionally biased region" description="Low complexity" evidence="8">
    <location>
        <begin position="72"/>
        <end position="83"/>
    </location>
</feature>
<evidence type="ECO:0000313" key="12">
    <source>
        <dbReference type="EMBL" id="PZC77455.1"/>
    </source>
</evidence>
<dbReference type="SMART" id="SM00020">
    <property type="entry name" value="Tryp_SPc"/>
    <property type="match status" value="1"/>
</dbReference>
<evidence type="ECO:0000256" key="7">
    <source>
        <dbReference type="RuleBase" id="RU363034"/>
    </source>
</evidence>